<name>A0ABY9HKC3_9ACTN</name>
<proteinExistence type="predicted"/>
<dbReference type="Pfam" id="PF18014">
    <property type="entry name" value="Acetyltransf_18"/>
    <property type="match status" value="1"/>
</dbReference>
<organism evidence="3 4">
    <name type="scientific">Streptomyces castrisilvae</name>
    <dbReference type="NCBI Taxonomy" id="3033811"/>
    <lineage>
        <taxon>Bacteria</taxon>
        <taxon>Bacillati</taxon>
        <taxon>Actinomycetota</taxon>
        <taxon>Actinomycetes</taxon>
        <taxon>Kitasatosporales</taxon>
        <taxon>Streptomycetaceae</taxon>
        <taxon>Streptomyces</taxon>
    </lineage>
</organism>
<dbReference type="InterPro" id="IPR016181">
    <property type="entry name" value="Acyl_CoA_acyltransferase"/>
</dbReference>
<dbReference type="EC" id="2.3.1.-" evidence="3"/>
<dbReference type="GO" id="GO:0016746">
    <property type="term" value="F:acyltransferase activity"/>
    <property type="evidence" value="ECO:0007669"/>
    <property type="project" value="UniProtKB-KW"/>
</dbReference>
<dbReference type="SUPFAM" id="SSF55729">
    <property type="entry name" value="Acyl-CoA N-acyltransferases (Nat)"/>
    <property type="match status" value="1"/>
</dbReference>
<evidence type="ECO:0000313" key="4">
    <source>
        <dbReference type="Proteomes" id="UP001239522"/>
    </source>
</evidence>
<dbReference type="Pfam" id="PF13673">
    <property type="entry name" value="Acetyltransf_10"/>
    <property type="match status" value="1"/>
</dbReference>
<evidence type="ECO:0000259" key="2">
    <source>
        <dbReference type="PROSITE" id="PS51186"/>
    </source>
</evidence>
<dbReference type="InterPro" id="IPR000182">
    <property type="entry name" value="GNAT_dom"/>
</dbReference>
<feature type="domain" description="N-acetyltransferase" evidence="2">
    <location>
        <begin position="12"/>
        <end position="143"/>
    </location>
</feature>
<gene>
    <name evidence="3" type="ORF">P8A18_16660</name>
</gene>
<dbReference type="InterPro" id="IPR041496">
    <property type="entry name" value="YitH/HolE_GNAT"/>
</dbReference>
<feature type="domain" description="N-acetyltransferase" evidence="2">
    <location>
        <begin position="160"/>
        <end position="300"/>
    </location>
</feature>
<dbReference type="Proteomes" id="UP001239522">
    <property type="component" value="Chromosome"/>
</dbReference>
<dbReference type="PROSITE" id="PS51186">
    <property type="entry name" value="GNAT"/>
    <property type="match status" value="2"/>
</dbReference>
<dbReference type="InterPro" id="IPR052729">
    <property type="entry name" value="Acyl/Acetyltrans_Enzymes"/>
</dbReference>
<evidence type="ECO:0000256" key="1">
    <source>
        <dbReference type="SAM" id="MobiDB-lite"/>
    </source>
</evidence>
<dbReference type="EMBL" id="CP120997">
    <property type="protein sequence ID" value="WLQ34967.1"/>
    <property type="molecule type" value="Genomic_DNA"/>
</dbReference>
<protein>
    <submittedName>
        <fullName evidence="3">GNAT family N-acetyltransferase</fullName>
        <ecNumber evidence="3">2.3.1.-</ecNumber>
    </submittedName>
</protein>
<keyword evidence="4" id="KW-1185">Reference proteome</keyword>
<sequence>MSSSLPRPLTDLPIRRLTRDDLVPCADLSEDRGWPRDEERWALLLAAGTGYGIDDPDSKGLMASCVMVSYGPELAAVGMLLVAGRHARRGVGRYLMQRVIEAAGGTPLSLYATSSGRPLYEDLGFVPVGRTVRLSGTFRPTTESGSAGSGGAQPPGSTGLVVRPASAGDLRAMVQLDSGAFGLDRTHLLTRLPAFADHLRVAEVNGELIGYAALSPSADNHAVGPLAARDTATAKALVTSLAAATDRPLRVDIDARHDELLDWVGACGLRPHSETTEMVLGGRRHGDRARYFGPLSLATG</sequence>
<keyword evidence="3" id="KW-0012">Acyltransferase</keyword>
<reference evidence="3 4" key="1">
    <citation type="submission" date="2023-03" db="EMBL/GenBank/DDBJ databases">
        <title>Isolation and description of six Streptomyces strains from soil environments, able to metabolize different microbial glucans.</title>
        <authorList>
            <person name="Widen T."/>
            <person name="Larsbrink J."/>
        </authorList>
    </citation>
    <scope>NUCLEOTIDE SEQUENCE [LARGE SCALE GENOMIC DNA]</scope>
    <source>
        <strain evidence="3 4">Mut1</strain>
    </source>
</reference>
<feature type="region of interest" description="Disordered" evidence="1">
    <location>
        <begin position="136"/>
        <end position="161"/>
    </location>
</feature>
<accession>A0ABY9HKC3</accession>
<evidence type="ECO:0000313" key="3">
    <source>
        <dbReference type="EMBL" id="WLQ34967.1"/>
    </source>
</evidence>
<keyword evidence="3" id="KW-0808">Transferase</keyword>
<dbReference type="PANTHER" id="PTHR47237:SF2">
    <property type="entry name" value="BLL4206 PROTEIN"/>
    <property type="match status" value="1"/>
</dbReference>
<dbReference type="Gene3D" id="3.40.630.90">
    <property type="match status" value="1"/>
</dbReference>
<dbReference type="PANTHER" id="PTHR47237">
    <property type="entry name" value="SLL0310 PROTEIN"/>
    <property type="match status" value="1"/>
</dbReference>
<dbReference type="RefSeq" id="WP_306055533.1">
    <property type="nucleotide sequence ID" value="NZ_CP120997.1"/>
</dbReference>
<dbReference type="Gene3D" id="3.40.630.30">
    <property type="match status" value="1"/>
</dbReference>